<protein>
    <submittedName>
        <fullName evidence="2">Uncharacterized protein</fullName>
    </submittedName>
</protein>
<keyword evidence="1" id="KW-0472">Membrane</keyword>
<proteinExistence type="predicted"/>
<organism evidence="2">
    <name type="scientific">Rhizophora mucronata</name>
    <name type="common">Asiatic mangrove</name>
    <dbReference type="NCBI Taxonomy" id="61149"/>
    <lineage>
        <taxon>Eukaryota</taxon>
        <taxon>Viridiplantae</taxon>
        <taxon>Streptophyta</taxon>
        <taxon>Embryophyta</taxon>
        <taxon>Tracheophyta</taxon>
        <taxon>Spermatophyta</taxon>
        <taxon>Magnoliopsida</taxon>
        <taxon>eudicotyledons</taxon>
        <taxon>Gunneridae</taxon>
        <taxon>Pentapetalae</taxon>
        <taxon>rosids</taxon>
        <taxon>fabids</taxon>
        <taxon>Malpighiales</taxon>
        <taxon>Rhizophoraceae</taxon>
        <taxon>Rhizophora</taxon>
    </lineage>
</organism>
<accession>A0A2P2Q6Q9</accession>
<dbReference type="AlphaFoldDB" id="A0A2P2Q6Q9"/>
<keyword evidence="1" id="KW-1133">Transmembrane helix</keyword>
<name>A0A2P2Q6Q9_RHIMU</name>
<reference evidence="2" key="1">
    <citation type="submission" date="2018-02" db="EMBL/GenBank/DDBJ databases">
        <title>Rhizophora mucronata_Transcriptome.</title>
        <authorList>
            <person name="Meera S.P."/>
            <person name="Sreeshan A."/>
            <person name="Augustine A."/>
        </authorList>
    </citation>
    <scope>NUCLEOTIDE SEQUENCE</scope>
    <source>
        <tissue evidence="2">Leaf</tissue>
    </source>
</reference>
<dbReference type="EMBL" id="GGEC01082189">
    <property type="protein sequence ID" value="MBX62673.1"/>
    <property type="molecule type" value="Transcribed_RNA"/>
</dbReference>
<evidence type="ECO:0000256" key="1">
    <source>
        <dbReference type="SAM" id="Phobius"/>
    </source>
</evidence>
<keyword evidence="1" id="KW-0812">Transmembrane</keyword>
<feature type="transmembrane region" description="Helical" evidence="1">
    <location>
        <begin position="40"/>
        <end position="58"/>
    </location>
</feature>
<feature type="transmembrane region" description="Helical" evidence="1">
    <location>
        <begin position="12"/>
        <end position="33"/>
    </location>
</feature>
<sequence>MLSDYCLLCDTFYGFDHCLEISFVIMGSFWVLHFCGDFPCGGNVVLPSLIFSITYFLFV</sequence>
<evidence type="ECO:0000313" key="2">
    <source>
        <dbReference type="EMBL" id="MBX62673.1"/>
    </source>
</evidence>